<evidence type="ECO:0000313" key="3">
    <source>
        <dbReference type="Proteomes" id="UP001302274"/>
    </source>
</evidence>
<feature type="signal peptide" evidence="1">
    <location>
        <begin position="1"/>
        <end position="23"/>
    </location>
</feature>
<dbReference type="Gene3D" id="1.10.530.10">
    <property type="match status" value="1"/>
</dbReference>
<feature type="chain" id="PRO_5046512055" description="Lipoprotein" evidence="1">
    <location>
        <begin position="24"/>
        <end position="214"/>
    </location>
</feature>
<gene>
    <name evidence="2" type="ORF">SHI21_14435</name>
</gene>
<comment type="caution">
    <text evidence="2">The sequence shown here is derived from an EMBL/GenBank/DDBJ whole genome shotgun (WGS) entry which is preliminary data.</text>
</comment>
<dbReference type="SUPFAM" id="SSF53955">
    <property type="entry name" value="Lysozyme-like"/>
    <property type="match status" value="1"/>
</dbReference>
<evidence type="ECO:0000313" key="2">
    <source>
        <dbReference type="EMBL" id="MEA9357421.1"/>
    </source>
</evidence>
<dbReference type="InterPro" id="IPR023346">
    <property type="entry name" value="Lysozyme-like_dom_sf"/>
</dbReference>
<sequence length="214" mass="24544">MKTLTPKLLLLLGLALLFQGCSSAPKKINKHRDLYAKLGNFDKVYIPNEAPLISQMISVVQPELEVNARNKIANDIHHAIKKYKVEPQIVVSLIDTESNFSYSKVSSTGDLSLGQVNVEVWNVEFKRMKMPLIEKAKLVTEDQAYAMEKMAQILSILKKRHAKKDRRWYARYHSNTTKYKMDYLTKIEVRMKMLAESRMLSTQKALALSSQNTP</sequence>
<keyword evidence="3" id="KW-1185">Reference proteome</keyword>
<reference evidence="2 3" key="1">
    <citation type="submission" date="2023-11" db="EMBL/GenBank/DDBJ databases">
        <title>A Novel Polar Bacteriovorax (B. antarcticus) Isolated from the Biocrust in Antarctica.</title>
        <authorList>
            <person name="Mun W."/>
            <person name="Choi S.Y."/>
            <person name="Mitchell R.J."/>
        </authorList>
    </citation>
    <scope>NUCLEOTIDE SEQUENCE [LARGE SCALE GENOMIC DNA]</scope>
    <source>
        <strain evidence="2 3">PP10</strain>
    </source>
</reference>
<organism evidence="2 3">
    <name type="scientific">Bacteriovorax antarcticus</name>
    <dbReference type="NCBI Taxonomy" id="3088717"/>
    <lineage>
        <taxon>Bacteria</taxon>
        <taxon>Pseudomonadati</taxon>
        <taxon>Bdellovibrionota</taxon>
        <taxon>Bacteriovoracia</taxon>
        <taxon>Bacteriovoracales</taxon>
        <taxon>Bacteriovoracaceae</taxon>
        <taxon>Bacteriovorax</taxon>
    </lineage>
</organism>
<protein>
    <recommendedName>
        <fullName evidence="4">Lipoprotein</fullName>
    </recommendedName>
</protein>
<dbReference type="Proteomes" id="UP001302274">
    <property type="component" value="Unassembled WGS sequence"/>
</dbReference>
<evidence type="ECO:0008006" key="4">
    <source>
        <dbReference type="Google" id="ProtNLM"/>
    </source>
</evidence>
<evidence type="ECO:0000256" key="1">
    <source>
        <dbReference type="SAM" id="SignalP"/>
    </source>
</evidence>
<proteinExistence type="predicted"/>
<dbReference type="PROSITE" id="PS51257">
    <property type="entry name" value="PROKAR_LIPOPROTEIN"/>
    <property type="match status" value="1"/>
</dbReference>
<keyword evidence="1" id="KW-0732">Signal</keyword>
<name>A0ABU5VWS0_9BACT</name>
<accession>A0ABU5VWS0</accession>
<dbReference type="RefSeq" id="WP_323577428.1">
    <property type="nucleotide sequence ID" value="NZ_JAYGJQ010000002.1"/>
</dbReference>
<dbReference type="EMBL" id="JAYGJQ010000002">
    <property type="protein sequence ID" value="MEA9357421.1"/>
    <property type="molecule type" value="Genomic_DNA"/>
</dbReference>